<sequence>MIPVRGFEGKTVAVFGLARTGLAAARALLARGAQVALW</sequence>
<evidence type="ECO:0008006" key="3">
    <source>
        <dbReference type="Google" id="ProtNLM"/>
    </source>
</evidence>
<dbReference type="Proteomes" id="UP001597216">
    <property type="component" value="Unassembled WGS sequence"/>
</dbReference>
<reference evidence="2" key="1">
    <citation type="journal article" date="2019" name="Int. J. Syst. Evol. Microbiol.">
        <title>The Global Catalogue of Microorganisms (GCM) 10K type strain sequencing project: providing services to taxonomists for standard genome sequencing and annotation.</title>
        <authorList>
            <consortium name="The Broad Institute Genomics Platform"/>
            <consortium name="The Broad Institute Genome Sequencing Center for Infectious Disease"/>
            <person name="Wu L."/>
            <person name="Ma J."/>
        </authorList>
    </citation>
    <scope>NUCLEOTIDE SEQUENCE [LARGE SCALE GENOMIC DNA]</scope>
    <source>
        <strain evidence="2">CCUG 55074</strain>
    </source>
</reference>
<dbReference type="Gene3D" id="3.40.50.720">
    <property type="entry name" value="NAD(P)-binding Rossmann-like Domain"/>
    <property type="match status" value="1"/>
</dbReference>
<protein>
    <recommendedName>
        <fullName evidence="3">UDP-N-acetylmuramoyl-L-alanine--D-glutamate ligase</fullName>
    </recommendedName>
</protein>
<gene>
    <name evidence="1" type="ORF">ACFQ27_07110</name>
</gene>
<accession>A0ABW3SZK4</accession>
<evidence type="ECO:0000313" key="2">
    <source>
        <dbReference type="Proteomes" id="UP001597216"/>
    </source>
</evidence>
<evidence type="ECO:0000313" key="1">
    <source>
        <dbReference type="EMBL" id="MFD1190344.1"/>
    </source>
</evidence>
<dbReference type="RefSeq" id="WP_377353111.1">
    <property type="nucleotide sequence ID" value="NZ_JBHTLQ010000011.1"/>
</dbReference>
<name>A0ABW3SZK4_9CAUL</name>
<organism evidence="1 2">
    <name type="scientific">Phenylobacterium conjunctum</name>
    <dbReference type="NCBI Taxonomy" id="1298959"/>
    <lineage>
        <taxon>Bacteria</taxon>
        <taxon>Pseudomonadati</taxon>
        <taxon>Pseudomonadota</taxon>
        <taxon>Alphaproteobacteria</taxon>
        <taxon>Caulobacterales</taxon>
        <taxon>Caulobacteraceae</taxon>
        <taxon>Phenylobacterium</taxon>
    </lineage>
</organism>
<comment type="caution">
    <text evidence="1">The sequence shown here is derived from an EMBL/GenBank/DDBJ whole genome shotgun (WGS) entry which is preliminary data.</text>
</comment>
<feature type="non-terminal residue" evidence="1">
    <location>
        <position position="38"/>
    </location>
</feature>
<proteinExistence type="predicted"/>
<dbReference type="EMBL" id="JBHTLQ010000011">
    <property type="protein sequence ID" value="MFD1190344.1"/>
    <property type="molecule type" value="Genomic_DNA"/>
</dbReference>
<keyword evidence="2" id="KW-1185">Reference proteome</keyword>
<dbReference type="SUPFAM" id="SSF51984">
    <property type="entry name" value="MurCD N-terminal domain"/>
    <property type="match status" value="1"/>
</dbReference>